<dbReference type="AlphaFoldDB" id="A0A8X6RAU3"/>
<name>A0A8X6RAU3_TRICX</name>
<gene>
    <name evidence="1" type="ORF">TNCV_3195181</name>
</gene>
<dbReference type="Proteomes" id="UP000887159">
    <property type="component" value="Unassembled WGS sequence"/>
</dbReference>
<evidence type="ECO:0000313" key="2">
    <source>
        <dbReference type="Proteomes" id="UP000887159"/>
    </source>
</evidence>
<evidence type="ECO:0000313" key="1">
    <source>
        <dbReference type="EMBL" id="GFX90700.1"/>
    </source>
</evidence>
<dbReference type="GO" id="GO:0003676">
    <property type="term" value="F:nucleic acid binding"/>
    <property type="evidence" value="ECO:0007669"/>
    <property type="project" value="InterPro"/>
</dbReference>
<organism evidence="1 2">
    <name type="scientific">Trichonephila clavipes</name>
    <name type="common">Golden silk orbweaver</name>
    <name type="synonym">Nephila clavipes</name>
    <dbReference type="NCBI Taxonomy" id="2585209"/>
    <lineage>
        <taxon>Eukaryota</taxon>
        <taxon>Metazoa</taxon>
        <taxon>Ecdysozoa</taxon>
        <taxon>Arthropoda</taxon>
        <taxon>Chelicerata</taxon>
        <taxon>Arachnida</taxon>
        <taxon>Araneae</taxon>
        <taxon>Araneomorphae</taxon>
        <taxon>Entelegynae</taxon>
        <taxon>Araneoidea</taxon>
        <taxon>Nephilidae</taxon>
        <taxon>Trichonephila</taxon>
    </lineage>
</organism>
<sequence>MVIEYVSGGPQNSVPIQLSLLHATQALNQELWSGVLFRLTAELLWSSLEAHTAQRGLHLPGNVDDLAQQLEQIRQEIPQETIRMLYHFMPRRVAACIQARGGSTLY</sequence>
<keyword evidence="2" id="KW-1185">Reference proteome</keyword>
<dbReference type="EMBL" id="BMAU01021103">
    <property type="protein sequence ID" value="GFX90700.1"/>
    <property type="molecule type" value="Genomic_DNA"/>
</dbReference>
<comment type="caution">
    <text evidence="1">The sequence shown here is derived from an EMBL/GenBank/DDBJ whole genome shotgun (WGS) entry which is preliminary data.</text>
</comment>
<reference evidence="1" key="1">
    <citation type="submission" date="2020-08" db="EMBL/GenBank/DDBJ databases">
        <title>Multicomponent nature underlies the extraordinary mechanical properties of spider dragline silk.</title>
        <authorList>
            <person name="Kono N."/>
            <person name="Nakamura H."/>
            <person name="Mori M."/>
            <person name="Yoshida Y."/>
            <person name="Ohtoshi R."/>
            <person name="Malay A.D."/>
            <person name="Moran D.A.P."/>
            <person name="Tomita M."/>
            <person name="Numata K."/>
            <person name="Arakawa K."/>
        </authorList>
    </citation>
    <scope>NUCLEOTIDE SEQUENCE</scope>
</reference>
<protein>
    <submittedName>
        <fullName evidence="1">Uncharacterized protein</fullName>
    </submittedName>
</protein>
<dbReference type="InterPro" id="IPR036397">
    <property type="entry name" value="RNaseH_sf"/>
</dbReference>
<dbReference type="Gene3D" id="3.30.420.10">
    <property type="entry name" value="Ribonuclease H-like superfamily/Ribonuclease H"/>
    <property type="match status" value="1"/>
</dbReference>
<proteinExistence type="predicted"/>
<accession>A0A8X6RAU3</accession>